<accession>D5CNP7</accession>
<feature type="transmembrane region" description="Helical" evidence="5">
    <location>
        <begin position="220"/>
        <end position="244"/>
    </location>
</feature>
<gene>
    <name evidence="7" type="ordered locus">Slit_0721</name>
</gene>
<keyword evidence="3 5" id="KW-1133">Transmembrane helix</keyword>
<feature type="transmembrane region" description="Helical" evidence="5">
    <location>
        <begin position="21"/>
        <end position="40"/>
    </location>
</feature>
<evidence type="ECO:0000313" key="8">
    <source>
        <dbReference type="Proteomes" id="UP000001625"/>
    </source>
</evidence>
<feature type="transmembrane region" description="Helical" evidence="5">
    <location>
        <begin position="313"/>
        <end position="332"/>
    </location>
</feature>
<dbReference type="PANTHER" id="PTHR43027">
    <property type="entry name" value="DOXORUBICIN RESISTANCE ABC TRANSPORTER PERMEASE PROTEIN DRRC-RELATED"/>
    <property type="match status" value="1"/>
</dbReference>
<protein>
    <recommendedName>
        <fullName evidence="5">Transport permease protein</fullName>
    </recommendedName>
</protein>
<evidence type="ECO:0000313" key="7">
    <source>
        <dbReference type="EMBL" id="ADE10960.1"/>
    </source>
</evidence>
<evidence type="ECO:0000256" key="1">
    <source>
        <dbReference type="ARBA" id="ARBA00004141"/>
    </source>
</evidence>
<dbReference type="AlphaFoldDB" id="D5CNP7"/>
<reference evidence="7 8" key="1">
    <citation type="submission" date="2010-03" db="EMBL/GenBank/DDBJ databases">
        <title>Complete sequence of Sideroxydans lithotrophicus ES-1.</title>
        <authorList>
            <consortium name="US DOE Joint Genome Institute"/>
            <person name="Lucas S."/>
            <person name="Copeland A."/>
            <person name="Lapidus A."/>
            <person name="Cheng J.-F."/>
            <person name="Bruce D."/>
            <person name="Goodwin L."/>
            <person name="Pitluck S."/>
            <person name="Munk A.C."/>
            <person name="Detter J.C."/>
            <person name="Han C."/>
            <person name="Tapia R."/>
            <person name="Larimer F."/>
            <person name="Land M."/>
            <person name="Hauser L."/>
            <person name="Kyrpides N."/>
            <person name="Ivanova N."/>
            <person name="Emerson D."/>
            <person name="Woyke T."/>
        </authorList>
    </citation>
    <scope>NUCLEOTIDE SEQUENCE [LARGE SCALE GENOMIC DNA]</scope>
    <source>
        <strain evidence="7 8">ES-1</strain>
    </source>
</reference>
<dbReference type="InterPro" id="IPR052902">
    <property type="entry name" value="ABC-2_transporter"/>
</dbReference>
<dbReference type="Pfam" id="PF01061">
    <property type="entry name" value="ABC2_membrane"/>
    <property type="match status" value="1"/>
</dbReference>
<dbReference type="InterPro" id="IPR047817">
    <property type="entry name" value="ABC2_TM_bact-type"/>
</dbReference>
<dbReference type="STRING" id="580332.Slit_0721"/>
<dbReference type="GO" id="GO:0005886">
    <property type="term" value="C:plasma membrane"/>
    <property type="evidence" value="ECO:0007669"/>
    <property type="project" value="UniProtKB-SubCell"/>
</dbReference>
<dbReference type="EMBL" id="CP001965">
    <property type="protein sequence ID" value="ADE10960.1"/>
    <property type="molecule type" value="Genomic_DNA"/>
</dbReference>
<dbReference type="OrthoDB" id="9808686at2"/>
<keyword evidence="5" id="KW-0813">Transport</keyword>
<dbReference type="Proteomes" id="UP000001625">
    <property type="component" value="Chromosome"/>
</dbReference>
<evidence type="ECO:0000259" key="6">
    <source>
        <dbReference type="PROSITE" id="PS51012"/>
    </source>
</evidence>
<dbReference type="HOGENOM" id="CLU_039483_0_0_4"/>
<keyword evidence="2 5" id="KW-0812">Transmembrane</keyword>
<evidence type="ECO:0000256" key="4">
    <source>
        <dbReference type="ARBA" id="ARBA00023136"/>
    </source>
</evidence>
<dbReference type="RefSeq" id="WP_013028859.1">
    <property type="nucleotide sequence ID" value="NC_013959.1"/>
</dbReference>
<keyword evidence="5" id="KW-1003">Cell membrane</keyword>
<evidence type="ECO:0000256" key="2">
    <source>
        <dbReference type="ARBA" id="ARBA00022692"/>
    </source>
</evidence>
<keyword evidence="8" id="KW-1185">Reference proteome</keyword>
<dbReference type="InterPro" id="IPR013525">
    <property type="entry name" value="ABC2_TM"/>
</dbReference>
<dbReference type="eggNOG" id="COG0842">
    <property type="taxonomic scope" value="Bacteria"/>
</dbReference>
<dbReference type="KEGG" id="slt:Slit_0721"/>
<name>D5CNP7_SIDLE</name>
<organism evidence="7 8">
    <name type="scientific">Sideroxydans lithotrophicus (strain ES-1)</name>
    <dbReference type="NCBI Taxonomy" id="580332"/>
    <lineage>
        <taxon>Bacteria</taxon>
        <taxon>Pseudomonadati</taxon>
        <taxon>Pseudomonadota</taxon>
        <taxon>Betaproteobacteria</taxon>
        <taxon>Nitrosomonadales</taxon>
        <taxon>Gallionellaceae</taxon>
        <taxon>Sideroxydans</taxon>
    </lineage>
</organism>
<evidence type="ECO:0000256" key="5">
    <source>
        <dbReference type="RuleBase" id="RU361157"/>
    </source>
</evidence>
<dbReference type="PANTHER" id="PTHR43027:SF2">
    <property type="entry name" value="TRANSPORT PERMEASE PROTEIN"/>
    <property type="match status" value="1"/>
</dbReference>
<comment type="subcellular location">
    <subcellularLocation>
        <location evidence="5">Cell inner membrane</location>
        <topology evidence="5">Multi-pass membrane protein</topology>
    </subcellularLocation>
    <subcellularLocation>
        <location evidence="1">Membrane</location>
        <topology evidence="1">Multi-pass membrane protein</topology>
    </subcellularLocation>
</comment>
<feature type="transmembrane region" description="Helical" evidence="5">
    <location>
        <begin position="143"/>
        <end position="166"/>
    </location>
</feature>
<feature type="transmembrane region" description="Helical" evidence="5">
    <location>
        <begin position="187"/>
        <end position="214"/>
    </location>
</feature>
<feature type="domain" description="ABC transmembrane type-2" evidence="6">
    <location>
        <begin position="109"/>
        <end position="335"/>
    </location>
</feature>
<proteinExistence type="inferred from homology"/>
<keyword evidence="4 5" id="KW-0472">Membrane</keyword>
<sequence>MKKFLAVLHARNMEFLRDRSALAWNLAMPFMLVIGLAFTFSGNNKEIYKIGVVGGLDRLHSVAPALQSTKFIQYIPYDDLHVAVGKVEHHQMDMLIDVSGAPKYWINSSSPNGYLLERIVWGTDGHRFERQTVEGAEIRYVDWFLPGILGMNMMFACLFGVGFVIVRYRKNGFLKRLKATPLGAFQFLFAQLVSRLLLIMLVTTIVYGGCNLFIRFNMQGSYWTLLLVATLGAMCMISIGLLIAARTASEELAGGILNIVTWPMMLLSGAWFSLEGAQVWVQKLSLIFPLTHMITAARAIMNEGATLSQVMPQIWTLTVMSAIFMAIGAYVFKWE</sequence>
<dbReference type="PROSITE" id="PS51012">
    <property type="entry name" value="ABC_TM2"/>
    <property type="match status" value="1"/>
</dbReference>
<dbReference type="GO" id="GO:0140359">
    <property type="term" value="F:ABC-type transporter activity"/>
    <property type="evidence" value="ECO:0007669"/>
    <property type="project" value="InterPro"/>
</dbReference>
<feature type="transmembrane region" description="Helical" evidence="5">
    <location>
        <begin position="256"/>
        <end position="274"/>
    </location>
</feature>
<comment type="similarity">
    <text evidence="5">Belongs to the ABC-2 integral membrane protein family.</text>
</comment>
<evidence type="ECO:0000256" key="3">
    <source>
        <dbReference type="ARBA" id="ARBA00022989"/>
    </source>
</evidence>